<dbReference type="InterPro" id="IPR013675">
    <property type="entry name" value="Mtase_sm_N"/>
</dbReference>
<keyword evidence="5" id="KW-0949">S-adenosyl-L-methionine</keyword>
<dbReference type="RefSeq" id="WP_348757066.1">
    <property type="nucleotide sequence ID" value="NZ_OZ026884.1"/>
</dbReference>
<dbReference type="PANTHER" id="PTHR47816:SF4">
    <property type="entry name" value="RIBOSOMAL RNA SMALL SUBUNIT METHYLTRANSFERASE C"/>
    <property type="match status" value="1"/>
</dbReference>
<proteinExistence type="predicted"/>
<reference evidence="8 9" key="1">
    <citation type="submission" date="2024-04" db="EMBL/GenBank/DDBJ databases">
        <authorList>
            <person name="Cremers G."/>
        </authorList>
    </citation>
    <scope>NUCLEOTIDE SEQUENCE [LARGE SCALE GENOMIC DNA]</scope>
    <source>
        <strain evidence="8">MeCH1-AG</strain>
    </source>
</reference>
<evidence type="ECO:0000256" key="4">
    <source>
        <dbReference type="ARBA" id="ARBA00022679"/>
    </source>
</evidence>
<evidence type="ECO:0000259" key="7">
    <source>
        <dbReference type="Pfam" id="PF08468"/>
    </source>
</evidence>
<keyword evidence="9" id="KW-1185">Reference proteome</keyword>
<sequence>MTLHRLQAAALDSYLDRHPDTIADGPVAVFRALPGRYLARFGGRPVACQQTYRPLAAELARLGFDPLAEPTGPLDLAVVFATKHREEVLYHLARAVSLLADGGPLLAVAANALGAGALEKRCAELLGGVETYSKHKCRVILGRKDPARLDRARLETWLRGGAWQRIAGSELVTRPGLFSWKSEDPGSRLLAAHLPADLAGRGADLGTGYGYLSWALLARARKVSELHLCDAEHTALEAAARNLAGRSGDARLHFHWIDVTAGLPLAGLDFVIMNPPFHGPRAACPDLGRAFIAAALGALAPGGRLWLVANRHLPYEAEIAAHTGQIERRIESQGFKVLAARKRGCARPR</sequence>
<dbReference type="EMBL" id="OZ026884">
    <property type="protein sequence ID" value="CAL1240472.1"/>
    <property type="molecule type" value="Genomic_DNA"/>
</dbReference>
<keyword evidence="3 8" id="KW-0489">Methyltransferase</keyword>
<protein>
    <submittedName>
        <fullName evidence="8">16S rRNA (Guanine(1207)-N(2))-methyltransferase</fullName>
        <ecNumber evidence="8">2.1.1.172</ecNumber>
    </submittedName>
</protein>
<accession>A0ABM9NIR9</accession>
<keyword evidence="2" id="KW-0698">rRNA processing</keyword>
<dbReference type="Proteomes" id="UP001497493">
    <property type="component" value="Chromosome"/>
</dbReference>
<dbReference type="InterPro" id="IPR007848">
    <property type="entry name" value="Small_mtfrase_dom"/>
</dbReference>
<evidence type="ECO:0000256" key="2">
    <source>
        <dbReference type="ARBA" id="ARBA00022552"/>
    </source>
</evidence>
<dbReference type="Gene3D" id="3.40.50.150">
    <property type="entry name" value="Vaccinia Virus protein VP39"/>
    <property type="match status" value="2"/>
</dbReference>
<dbReference type="GO" id="GO:0052914">
    <property type="term" value="F:16S rRNA (guanine(1207)-N(2))-methyltransferase activity"/>
    <property type="evidence" value="ECO:0007669"/>
    <property type="project" value="UniProtKB-EC"/>
</dbReference>
<evidence type="ECO:0000256" key="3">
    <source>
        <dbReference type="ARBA" id="ARBA00022603"/>
    </source>
</evidence>
<keyword evidence="4 8" id="KW-0808">Transferase</keyword>
<evidence type="ECO:0000313" key="8">
    <source>
        <dbReference type="EMBL" id="CAL1240472.1"/>
    </source>
</evidence>
<keyword evidence="1" id="KW-0963">Cytoplasm</keyword>
<dbReference type="InterPro" id="IPR029063">
    <property type="entry name" value="SAM-dependent_MTases_sf"/>
</dbReference>
<dbReference type="EC" id="2.1.1.172" evidence="8"/>
<organism evidence="8 9">
    <name type="scientific">Candidatus Methylocalor cossyra</name>
    <dbReference type="NCBI Taxonomy" id="3108543"/>
    <lineage>
        <taxon>Bacteria</taxon>
        <taxon>Pseudomonadati</taxon>
        <taxon>Pseudomonadota</taxon>
        <taxon>Gammaproteobacteria</taxon>
        <taxon>Methylococcales</taxon>
        <taxon>Methylococcaceae</taxon>
        <taxon>Candidatus Methylocalor</taxon>
    </lineage>
</organism>
<evidence type="ECO:0000256" key="1">
    <source>
        <dbReference type="ARBA" id="ARBA00022490"/>
    </source>
</evidence>
<feature type="domain" description="Methyltransferase small N-terminal" evidence="7">
    <location>
        <begin position="60"/>
        <end position="127"/>
    </location>
</feature>
<evidence type="ECO:0000259" key="6">
    <source>
        <dbReference type="Pfam" id="PF05175"/>
    </source>
</evidence>
<name>A0ABM9NIR9_9GAMM</name>
<evidence type="ECO:0000256" key="5">
    <source>
        <dbReference type="ARBA" id="ARBA00022691"/>
    </source>
</evidence>
<dbReference type="Pfam" id="PF05175">
    <property type="entry name" value="MTS"/>
    <property type="match status" value="1"/>
</dbReference>
<dbReference type="Pfam" id="PF08468">
    <property type="entry name" value="MTS_N"/>
    <property type="match status" value="1"/>
</dbReference>
<dbReference type="SUPFAM" id="SSF53335">
    <property type="entry name" value="S-adenosyl-L-methionine-dependent methyltransferases"/>
    <property type="match status" value="1"/>
</dbReference>
<dbReference type="PANTHER" id="PTHR47816">
    <property type="entry name" value="RIBOSOMAL RNA SMALL SUBUNIT METHYLTRANSFERASE C"/>
    <property type="match status" value="1"/>
</dbReference>
<gene>
    <name evidence="8" type="ORF">MECH1_V1_1696</name>
</gene>
<evidence type="ECO:0000313" key="9">
    <source>
        <dbReference type="Proteomes" id="UP001497493"/>
    </source>
</evidence>
<dbReference type="InterPro" id="IPR046977">
    <property type="entry name" value="RsmC/RlmG"/>
</dbReference>
<feature type="domain" description="Methyltransferase small" evidence="6">
    <location>
        <begin position="170"/>
        <end position="338"/>
    </location>
</feature>